<evidence type="ECO:0000256" key="2">
    <source>
        <dbReference type="ARBA" id="ARBA00008537"/>
    </source>
</evidence>
<dbReference type="Pfam" id="PF07690">
    <property type="entry name" value="MFS_1"/>
    <property type="match status" value="1"/>
</dbReference>
<dbReference type="InterPro" id="IPR036259">
    <property type="entry name" value="MFS_trans_sf"/>
</dbReference>
<feature type="transmembrane region" description="Helical" evidence="8">
    <location>
        <begin position="488"/>
        <end position="506"/>
    </location>
</feature>
<accession>A0ABW9ZVA6</accession>
<organism evidence="10 11">
    <name type="scientific">Sediminibacterium roseum</name>
    <dbReference type="NCBI Taxonomy" id="1978412"/>
    <lineage>
        <taxon>Bacteria</taxon>
        <taxon>Pseudomonadati</taxon>
        <taxon>Bacteroidota</taxon>
        <taxon>Chitinophagia</taxon>
        <taxon>Chitinophagales</taxon>
        <taxon>Chitinophagaceae</taxon>
        <taxon>Sediminibacterium</taxon>
    </lineage>
</organism>
<dbReference type="SUPFAM" id="SSF103473">
    <property type="entry name" value="MFS general substrate transporter"/>
    <property type="match status" value="1"/>
</dbReference>
<dbReference type="Proteomes" id="UP000753802">
    <property type="component" value="Unassembled WGS sequence"/>
</dbReference>
<feature type="transmembrane region" description="Helical" evidence="8">
    <location>
        <begin position="103"/>
        <end position="125"/>
    </location>
</feature>
<dbReference type="PROSITE" id="PS00216">
    <property type="entry name" value="SUGAR_TRANSPORT_1"/>
    <property type="match status" value="1"/>
</dbReference>
<comment type="caution">
    <text evidence="10">The sequence shown here is derived from an EMBL/GenBank/DDBJ whole genome shotgun (WGS) entry which is preliminary data.</text>
</comment>
<comment type="similarity">
    <text evidence="2">Belongs to the major facilitator superfamily. EmrB family.</text>
</comment>
<keyword evidence="5 8" id="KW-0812">Transmembrane</keyword>
<dbReference type="Gene3D" id="1.20.1250.20">
    <property type="entry name" value="MFS general substrate transporter like domains"/>
    <property type="match status" value="1"/>
</dbReference>
<feature type="transmembrane region" description="Helical" evidence="8">
    <location>
        <begin position="232"/>
        <end position="251"/>
    </location>
</feature>
<feature type="transmembrane region" description="Helical" evidence="8">
    <location>
        <begin position="199"/>
        <end position="220"/>
    </location>
</feature>
<keyword evidence="11" id="KW-1185">Reference proteome</keyword>
<dbReference type="InterPro" id="IPR011701">
    <property type="entry name" value="MFS"/>
</dbReference>
<keyword evidence="6 8" id="KW-1133">Transmembrane helix</keyword>
<dbReference type="PANTHER" id="PTHR42718:SF9">
    <property type="entry name" value="MAJOR FACILITATOR SUPERFAMILY MULTIDRUG TRANSPORTER MFSC"/>
    <property type="match status" value="1"/>
</dbReference>
<protein>
    <submittedName>
        <fullName evidence="10">DHA2 family efflux MFS transporter permease subunit</fullName>
    </submittedName>
</protein>
<reference evidence="10 11" key="1">
    <citation type="submission" date="2020-01" db="EMBL/GenBank/DDBJ databases">
        <title>Genome analysis.</title>
        <authorList>
            <person name="Wu S."/>
            <person name="Wang G."/>
        </authorList>
    </citation>
    <scope>NUCLEOTIDE SEQUENCE [LARGE SCALE GENOMIC DNA]</scope>
    <source>
        <strain evidence="10 11">SYL130</strain>
    </source>
</reference>
<sequence>MATPKGFARAIIVITTVTAAVMELIDTSIVNVALSDMSGSLGVNIEDISWVITSYAIANVIIIPLTGFLAEYFGRKNYYIVSMIIFTAASYMCGQSSSLVEIIIWRFIQGVGGGALLSTSQAILFDAFEPKDRPIASGLFGMGIVLGPTLGPTLGGYIIDHASWPLIFMINIPIGIIATFLSFTFISKKEGEGKKKKDIKIDYTGILLLMVGIGCLQYVLERGEAEDWFSSNVIQITSVLAFIGMAGFIWYELKIKNPAVNLRVLGNRNLAFTTIFTFVVGVGLFTSVFVFPVLAQRTLGFTAYETGLTLLAPTLITVLMMPIIGKLMSKGVSPIPFVVVGFLLFAGYSWMSAGVSPDVGKWDFFVPLALRAVGISMVQLPLINQAVAGLQPKDYASGIALNNMIRQLGGAFGIALANNYIAHQYAQHRIDLVTKVTGESQMFLERSNTITQGIIARSGDVAGASTKALATINNIVDRQAYYLSYLDTFRLITIFFILVIPLVGFLRVKKKSKQEVAAAMKAAADSH</sequence>
<gene>
    <name evidence="10" type="ORF">GWC95_14340</name>
</gene>
<evidence type="ECO:0000256" key="8">
    <source>
        <dbReference type="SAM" id="Phobius"/>
    </source>
</evidence>
<dbReference type="InterPro" id="IPR020846">
    <property type="entry name" value="MFS_dom"/>
</dbReference>
<evidence type="ECO:0000259" key="9">
    <source>
        <dbReference type="PROSITE" id="PS50850"/>
    </source>
</evidence>
<evidence type="ECO:0000313" key="10">
    <source>
        <dbReference type="EMBL" id="NCI51108.1"/>
    </source>
</evidence>
<feature type="transmembrane region" description="Helical" evidence="8">
    <location>
        <begin position="77"/>
        <end position="97"/>
    </location>
</feature>
<evidence type="ECO:0000256" key="6">
    <source>
        <dbReference type="ARBA" id="ARBA00022989"/>
    </source>
</evidence>
<dbReference type="CDD" id="cd17503">
    <property type="entry name" value="MFS_LmrB_MDR_like"/>
    <property type="match status" value="1"/>
</dbReference>
<keyword evidence="4" id="KW-1003">Cell membrane</keyword>
<dbReference type="RefSeq" id="WP_161819402.1">
    <property type="nucleotide sequence ID" value="NZ_JAACJS010000015.1"/>
</dbReference>
<evidence type="ECO:0000313" key="11">
    <source>
        <dbReference type="Proteomes" id="UP000753802"/>
    </source>
</evidence>
<feature type="domain" description="Major facilitator superfamily (MFS) profile" evidence="9">
    <location>
        <begin position="12"/>
        <end position="511"/>
    </location>
</feature>
<comment type="subcellular location">
    <subcellularLocation>
        <location evidence="1">Cell membrane</location>
        <topology evidence="1">Multi-pass membrane protein</topology>
    </subcellularLocation>
</comment>
<evidence type="ECO:0000256" key="5">
    <source>
        <dbReference type="ARBA" id="ARBA00022692"/>
    </source>
</evidence>
<dbReference type="InterPro" id="IPR005829">
    <property type="entry name" value="Sugar_transporter_CS"/>
</dbReference>
<feature type="transmembrane region" description="Helical" evidence="8">
    <location>
        <begin position="307"/>
        <end position="325"/>
    </location>
</feature>
<dbReference type="EMBL" id="JAACJS010000015">
    <property type="protein sequence ID" value="NCI51108.1"/>
    <property type="molecule type" value="Genomic_DNA"/>
</dbReference>
<keyword evidence="7 8" id="KW-0472">Membrane</keyword>
<dbReference type="PANTHER" id="PTHR42718">
    <property type="entry name" value="MAJOR FACILITATOR SUPERFAMILY MULTIDRUG TRANSPORTER MFSC"/>
    <property type="match status" value="1"/>
</dbReference>
<dbReference type="InterPro" id="IPR004638">
    <property type="entry name" value="EmrB-like"/>
</dbReference>
<feature type="transmembrane region" description="Helical" evidence="8">
    <location>
        <begin position="137"/>
        <end position="159"/>
    </location>
</feature>
<feature type="transmembrane region" description="Helical" evidence="8">
    <location>
        <begin position="50"/>
        <end position="70"/>
    </location>
</feature>
<feature type="transmembrane region" description="Helical" evidence="8">
    <location>
        <begin position="272"/>
        <end position="295"/>
    </location>
</feature>
<proteinExistence type="inferred from homology"/>
<evidence type="ECO:0000256" key="1">
    <source>
        <dbReference type="ARBA" id="ARBA00004651"/>
    </source>
</evidence>
<name>A0ABW9ZVA6_9BACT</name>
<evidence type="ECO:0000256" key="3">
    <source>
        <dbReference type="ARBA" id="ARBA00022448"/>
    </source>
</evidence>
<evidence type="ECO:0000256" key="7">
    <source>
        <dbReference type="ARBA" id="ARBA00023136"/>
    </source>
</evidence>
<feature type="transmembrane region" description="Helical" evidence="8">
    <location>
        <begin position="332"/>
        <end position="351"/>
    </location>
</feature>
<dbReference type="PROSITE" id="PS50850">
    <property type="entry name" value="MFS"/>
    <property type="match status" value="1"/>
</dbReference>
<feature type="transmembrane region" description="Helical" evidence="8">
    <location>
        <begin position="165"/>
        <end position="187"/>
    </location>
</feature>
<dbReference type="NCBIfam" id="TIGR00711">
    <property type="entry name" value="efflux_EmrB"/>
    <property type="match status" value="1"/>
</dbReference>
<feature type="transmembrane region" description="Helical" evidence="8">
    <location>
        <begin position="7"/>
        <end position="30"/>
    </location>
</feature>
<keyword evidence="3" id="KW-0813">Transport</keyword>
<evidence type="ECO:0000256" key="4">
    <source>
        <dbReference type="ARBA" id="ARBA00022475"/>
    </source>
</evidence>
<dbReference type="Gene3D" id="1.20.1720.10">
    <property type="entry name" value="Multidrug resistance protein D"/>
    <property type="match status" value="1"/>
</dbReference>
<dbReference type="PRINTS" id="PR01036">
    <property type="entry name" value="TCRTETB"/>
</dbReference>